<keyword evidence="5" id="KW-1185">Reference proteome</keyword>
<evidence type="ECO:0000313" key="4">
    <source>
        <dbReference type="EMBL" id="AXK81714.1"/>
    </source>
</evidence>
<dbReference type="EMBL" id="CP031417">
    <property type="protein sequence ID" value="AXK81714.1"/>
    <property type="molecule type" value="Genomic_DNA"/>
</dbReference>
<reference evidence="4 5" key="1">
    <citation type="submission" date="2018-07" db="EMBL/GenBank/DDBJ databases">
        <authorList>
            <person name="Quirk P.G."/>
            <person name="Krulwich T.A."/>
        </authorList>
    </citation>
    <scope>NUCLEOTIDE SEQUENCE [LARGE SCALE GENOMIC DNA]</scope>
    <source>
        <strain evidence="4 5">CC-BB4</strain>
    </source>
</reference>
<gene>
    <name evidence="4" type="ORF">DW352_15000</name>
</gene>
<name>A0A345ZXR7_9HYPH</name>
<keyword evidence="3" id="KW-0472">Membrane</keyword>
<organism evidence="4 5">
    <name type="scientific">Pseudolabrys taiwanensis</name>
    <dbReference type="NCBI Taxonomy" id="331696"/>
    <lineage>
        <taxon>Bacteria</taxon>
        <taxon>Pseudomonadati</taxon>
        <taxon>Pseudomonadota</taxon>
        <taxon>Alphaproteobacteria</taxon>
        <taxon>Hyphomicrobiales</taxon>
        <taxon>Xanthobacteraceae</taxon>
        <taxon>Pseudolabrys</taxon>
    </lineage>
</organism>
<dbReference type="OrthoDB" id="8255701at2"/>
<feature type="region of interest" description="Disordered" evidence="2">
    <location>
        <begin position="1"/>
        <end position="44"/>
    </location>
</feature>
<proteinExistence type="predicted"/>
<feature type="region of interest" description="Disordered" evidence="2">
    <location>
        <begin position="203"/>
        <end position="238"/>
    </location>
</feature>
<dbReference type="AlphaFoldDB" id="A0A345ZXR7"/>
<evidence type="ECO:0000256" key="3">
    <source>
        <dbReference type="SAM" id="Phobius"/>
    </source>
</evidence>
<feature type="coiled-coil region" evidence="1">
    <location>
        <begin position="127"/>
        <end position="154"/>
    </location>
</feature>
<evidence type="ECO:0000256" key="2">
    <source>
        <dbReference type="SAM" id="MobiDB-lite"/>
    </source>
</evidence>
<dbReference type="Proteomes" id="UP000254889">
    <property type="component" value="Chromosome"/>
</dbReference>
<feature type="compositionally biased region" description="Low complexity" evidence="2">
    <location>
        <begin position="1"/>
        <end position="27"/>
    </location>
</feature>
<dbReference type="RefSeq" id="WP_115692093.1">
    <property type="nucleotide sequence ID" value="NZ_CP031417.1"/>
</dbReference>
<evidence type="ECO:0000313" key="5">
    <source>
        <dbReference type="Proteomes" id="UP000254889"/>
    </source>
</evidence>
<keyword evidence="3" id="KW-0812">Transmembrane</keyword>
<keyword evidence="1" id="KW-0175">Coiled coil</keyword>
<feature type="transmembrane region" description="Helical" evidence="3">
    <location>
        <begin position="98"/>
        <end position="120"/>
    </location>
</feature>
<keyword evidence="3" id="KW-1133">Transmembrane helix</keyword>
<accession>A0A345ZXR7</accession>
<evidence type="ECO:0000256" key="1">
    <source>
        <dbReference type="SAM" id="Coils"/>
    </source>
</evidence>
<dbReference type="KEGG" id="ptaw:DW352_15000"/>
<protein>
    <submittedName>
        <fullName evidence="4">Uncharacterized protein</fullName>
    </submittedName>
</protein>
<sequence>MADTQASDVPAPAATAPAAAKANASKPTDTRQARPSVKNAASTAATLDERLAREALASLKSARTAARTEIVSPKPRMPVPSTTIVVKPAPSQAWKGPFVTLAMLVCICTIVCAGTLAYLLMRPAPISTAANAELRHLRDTVAQLQRNVSALSNDIASTSSALDAASKTASDRYGRVAQNLDRVERAQSATANQIERLSVERTRATQTQQAALAPAPDVTGSIKPQQKPQTAGARRGNAIPGWSVRRAYEGVAILEGAPGVVEVVLGQDVPDLGRIQDIRFDSGRWTVWTSKGVIRSR</sequence>